<protein>
    <submittedName>
        <fullName evidence="1">Uncharacterized protein</fullName>
    </submittedName>
</protein>
<evidence type="ECO:0000313" key="2">
    <source>
        <dbReference type="Proteomes" id="UP001500954"/>
    </source>
</evidence>
<dbReference type="Proteomes" id="UP001500954">
    <property type="component" value="Unassembled WGS sequence"/>
</dbReference>
<dbReference type="SUPFAM" id="SSF69322">
    <property type="entry name" value="Tricorn protease domain 2"/>
    <property type="match status" value="1"/>
</dbReference>
<evidence type="ECO:0000313" key="1">
    <source>
        <dbReference type="EMBL" id="GAA3570084.1"/>
    </source>
</evidence>
<dbReference type="EMBL" id="BAABCY010000053">
    <property type="protein sequence ID" value="GAA3570084.1"/>
    <property type="molecule type" value="Genomic_DNA"/>
</dbReference>
<organism evidence="1 2">
    <name type="scientific">Snuella lapsa</name>
    <dbReference type="NCBI Taxonomy" id="870481"/>
    <lineage>
        <taxon>Bacteria</taxon>
        <taxon>Pseudomonadati</taxon>
        <taxon>Bacteroidota</taxon>
        <taxon>Flavobacteriia</taxon>
        <taxon>Flavobacteriales</taxon>
        <taxon>Flavobacteriaceae</taxon>
        <taxon>Snuella</taxon>
    </lineage>
</organism>
<comment type="caution">
    <text evidence="1">The sequence shown here is derived from an EMBL/GenBank/DDBJ whole genome shotgun (WGS) entry which is preliminary data.</text>
</comment>
<accession>A0ABP6XND0</accession>
<gene>
    <name evidence="1" type="ORF">GCM10022395_19700</name>
</gene>
<name>A0ABP6XND0_9FLAO</name>
<keyword evidence="2" id="KW-1185">Reference proteome</keyword>
<sequence>MQRLSNTVSYKKLEDKLDYLSLLNASEDLLICISQDERDSLAYTVITKYQTNIFKSDSLTDYTEETFLYKNKPLTRSKFNGNTFYSTIADSTFFASSSKAIVEMVHNKFAQNIELEKFYNTIDITKTASIISTSNTSYIKSFFLEDSIKTNSFTNYSALDIDLNQDEIILNGITKATDSSKSLINIFKNTIPQENLCPNVVPANSDGFMSFTFNNFKDFESNLLKFKASSSNVTTMIFDNINEIGIIYQGSEQAIILNSLDVIATEEALASEQNKTTTYREIPIYNFSTPDLFSKTFSPLVTFNKASKYCLLDNFFVFANDMEVLQNIIANYQNKTTFSERHYFKTIKEQLSDAASLLMVNSASGLENTLSKNFANNSNLKFDDYKASAIQLIYDTNFAHVNGIVKKIKTKARLNSISEELTVKLDKALLNAPQFVTNHVTNQKEIVVQDINNNLYLISNKGKVLWKKQLHGPVLGTIEQIDIYKNGRLQLVFATPHRVYVIDRNGNDVAPFPGKFNDEITQPLSVFDYDKNKNYRLLVTQGKDVLMYNVKAQIVKGFIFKSANNRIISQPKHFRIGRKDYIALKTQNKLYILDRTGRNRVTPKTTNVTFSPEPIYLFQNKFTTTTANGSLMSVDSKGNTATQNLKLSKKHSIVASSKTLVSHSENKLSIKNNTIEIDYGSYSIPKLFYINDKIYVAITDLQSHKVYLYDSRSKLLPNFPVYGNSTIDLNQIDRDRNLEFVVEGEDNTVIIYKIN</sequence>
<proteinExistence type="predicted"/>
<reference evidence="2" key="1">
    <citation type="journal article" date="2019" name="Int. J. Syst. Evol. Microbiol.">
        <title>The Global Catalogue of Microorganisms (GCM) 10K type strain sequencing project: providing services to taxonomists for standard genome sequencing and annotation.</title>
        <authorList>
            <consortium name="The Broad Institute Genomics Platform"/>
            <consortium name="The Broad Institute Genome Sequencing Center for Infectious Disease"/>
            <person name="Wu L."/>
            <person name="Ma J."/>
        </authorList>
    </citation>
    <scope>NUCLEOTIDE SEQUENCE [LARGE SCALE GENOMIC DNA]</scope>
    <source>
        <strain evidence="2">JCM 17111</strain>
    </source>
</reference>